<proteinExistence type="predicted"/>
<accession>A0ACC1HSH4</accession>
<protein>
    <submittedName>
        <fullName evidence="1">Uncharacterized protein</fullName>
    </submittedName>
</protein>
<dbReference type="Proteomes" id="UP001145114">
    <property type="component" value="Unassembled WGS sequence"/>
</dbReference>
<keyword evidence="2" id="KW-1185">Reference proteome</keyword>
<dbReference type="EMBL" id="JAMZIH010000500">
    <property type="protein sequence ID" value="KAJ1679251.1"/>
    <property type="molecule type" value="Genomic_DNA"/>
</dbReference>
<comment type="caution">
    <text evidence="1">The sequence shown here is derived from an EMBL/GenBank/DDBJ whole genome shotgun (WGS) entry which is preliminary data.</text>
</comment>
<evidence type="ECO:0000313" key="1">
    <source>
        <dbReference type="EMBL" id="KAJ1679251.1"/>
    </source>
</evidence>
<gene>
    <name evidence="1" type="ORF">EV182_002430</name>
</gene>
<reference evidence="1" key="1">
    <citation type="submission" date="2022-06" db="EMBL/GenBank/DDBJ databases">
        <title>Phylogenomic reconstructions and comparative analyses of Kickxellomycotina fungi.</title>
        <authorList>
            <person name="Reynolds N.K."/>
            <person name="Stajich J.E."/>
            <person name="Barry K."/>
            <person name="Grigoriev I.V."/>
            <person name="Crous P."/>
            <person name="Smith M.E."/>
        </authorList>
    </citation>
    <scope>NUCLEOTIDE SEQUENCE</scope>
    <source>
        <strain evidence="1">RSA 2271</strain>
    </source>
</reference>
<name>A0ACC1HSH4_9FUNG</name>
<organism evidence="1 2">
    <name type="scientific">Spiromyces aspiralis</name>
    <dbReference type="NCBI Taxonomy" id="68401"/>
    <lineage>
        <taxon>Eukaryota</taxon>
        <taxon>Fungi</taxon>
        <taxon>Fungi incertae sedis</taxon>
        <taxon>Zoopagomycota</taxon>
        <taxon>Kickxellomycotina</taxon>
        <taxon>Kickxellomycetes</taxon>
        <taxon>Kickxellales</taxon>
        <taxon>Kickxellaceae</taxon>
        <taxon>Spiromyces</taxon>
    </lineage>
</organism>
<sequence length="438" mass="51170">ITVPVRLKAAPHYLNNHRQFVHVYEGQVSLHDPGEYRVDARVEWRHAQWNCEPPLEFVKSPETVLLNGSSIAKSGVGTPPVVTVERDDQRLLPLDRYFELPLCTTMDEPGRWVPTSALPRSPRGQTDDNAGGLDGFYSLPPVAEDGRVFVPYRCRYRTVTYKEFVTTSHDQFPVIHWFGDSNSRRAMRMFQTGGAYCANERDQRERIDCLCNDYPKDLYEDNVYNKGPTPHLYRVYADGIDSREVVEPDFVDDRHKRDSFVHIYYRFTKGITNEAGAYWREAINADSLRKYPAPSIVIYQGTTWDVYLKRFDEFTREVDDLISALQTVYAKDTLFIYRTGQFWCCRPYGLTDESKRFTRLRFQAYNEYMQYQFVRRLNATVWDVMHLGETRHPETKRSPTNLPCLSGHSRSELVMLENQLLMNTLCNQQLHRHSRSVV</sequence>
<evidence type="ECO:0000313" key="2">
    <source>
        <dbReference type="Proteomes" id="UP001145114"/>
    </source>
</evidence>
<feature type="non-terminal residue" evidence="1">
    <location>
        <position position="1"/>
    </location>
</feature>